<evidence type="ECO:0000256" key="3">
    <source>
        <dbReference type="ARBA" id="ARBA00022833"/>
    </source>
</evidence>
<organism evidence="6 7">
    <name type="scientific">Edhazardia aedis (strain USNM 41457)</name>
    <name type="common">Microsporidian parasite</name>
    <dbReference type="NCBI Taxonomy" id="1003232"/>
    <lineage>
        <taxon>Eukaryota</taxon>
        <taxon>Fungi</taxon>
        <taxon>Fungi incertae sedis</taxon>
        <taxon>Microsporidia</taxon>
        <taxon>Edhazardia</taxon>
    </lineage>
</organism>
<evidence type="ECO:0008006" key="8">
    <source>
        <dbReference type="Google" id="ProtNLM"/>
    </source>
</evidence>
<dbReference type="InterPro" id="IPR018271">
    <property type="entry name" value="Ribosomal_uS14_CS"/>
</dbReference>
<name>J9D2F6_EDHAE</name>
<accession>J9D2F6</accession>
<comment type="caution">
    <text evidence="6">The sequence shown here is derived from an EMBL/GenBank/DDBJ whole genome shotgun (WGS) entry which is preliminary data.</text>
</comment>
<gene>
    <name evidence="6" type="ORF">EDEG_03541</name>
</gene>
<reference evidence="6 7" key="1">
    <citation type="submission" date="2011-08" db="EMBL/GenBank/DDBJ databases">
        <authorList>
            <person name="Liu Z.J."/>
            <person name="Shi F.L."/>
            <person name="Lu J.Q."/>
            <person name="Li M."/>
            <person name="Wang Z.L."/>
        </authorList>
    </citation>
    <scope>NUCLEOTIDE SEQUENCE [LARGE SCALE GENOMIC DNA]</scope>
    <source>
        <strain evidence="6 7">USNM 41457</strain>
    </source>
</reference>
<dbReference type="PANTHER" id="PTHR12010">
    <property type="entry name" value="40S RIBOSOMAL PROTEIN S29"/>
    <property type="match status" value="1"/>
</dbReference>
<dbReference type="PANTHER" id="PTHR12010:SF2">
    <property type="entry name" value="40S RIBOSOMAL PROTEIN S29"/>
    <property type="match status" value="1"/>
</dbReference>
<dbReference type="GO" id="GO:0022627">
    <property type="term" value="C:cytosolic small ribosomal subunit"/>
    <property type="evidence" value="ECO:0007669"/>
    <property type="project" value="TreeGrafter"/>
</dbReference>
<dbReference type="VEuPathDB" id="MicrosporidiaDB:EDEG_03541"/>
<dbReference type="InParanoid" id="J9D2F6"/>
<keyword evidence="4" id="KW-0689">Ribosomal protein</keyword>
<dbReference type="PROSITE" id="PS00527">
    <property type="entry name" value="RIBOSOMAL_S14"/>
    <property type="match status" value="1"/>
</dbReference>
<keyword evidence="7" id="KW-1185">Reference proteome</keyword>
<evidence type="ECO:0000313" key="6">
    <source>
        <dbReference type="EMBL" id="EJW02016.1"/>
    </source>
</evidence>
<dbReference type="FunFam" id="4.10.830.10:FF:000002">
    <property type="entry name" value="40S ribosomal protein S29"/>
    <property type="match status" value="1"/>
</dbReference>
<dbReference type="GO" id="GO:0003735">
    <property type="term" value="F:structural constituent of ribosome"/>
    <property type="evidence" value="ECO:0007669"/>
    <property type="project" value="InterPro"/>
</dbReference>
<dbReference type="InterPro" id="IPR039744">
    <property type="entry name" value="RIbosomal_uS14_euk_arc"/>
</dbReference>
<dbReference type="EMBL" id="AFBI03000096">
    <property type="protein sequence ID" value="EJW02016.1"/>
    <property type="molecule type" value="Genomic_DNA"/>
</dbReference>
<dbReference type="GO" id="GO:0008270">
    <property type="term" value="F:zinc ion binding"/>
    <property type="evidence" value="ECO:0007669"/>
    <property type="project" value="InterPro"/>
</dbReference>
<dbReference type="OMA" id="HCFREIA"/>
<evidence type="ECO:0000256" key="4">
    <source>
        <dbReference type="ARBA" id="ARBA00022980"/>
    </source>
</evidence>
<proteinExistence type="inferred from homology"/>
<evidence type="ECO:0000313" key="7">
    <source>
        <dbReference type="Proteomes" id="UP000003163"/>
    </source>
</evidence>
<dbReference type="InterPro" id="IPR001209">
    <property type="entry name" value="Ribosomal_uS14"/>
</dbReference>
<dbReference type="FunCoup" id="J9D2F6">
    <property type="interactions" value="135"/>
</dbReference>
<evidence type="ECO:0000256" key="1">
    <source>
        <dbReference type="ARBA" id="ARBA00001947"/>
    </source>
</evidence>
<dbReference type="Pfam" id="PF00253">
    <property type="entry name" value="Ribosomal_S14"/>
    <property type="match status" value="1"/>
</dbReference>
<evidence type="ECO:0000256" key="5">
    <source>
        <dbReference type="ARBA" id="ARBA00023274"/>
    </source>
</evidence>
<dbReference type="NCBIfam" id="NF004424">
    <property type="entry name" value="PRK05766.1"/>
    <property type="match status" value="1"/>
</dbReference>
<dbReference type="OrthoDB" id="10252683at2759"/>
<sequence length="70" mass="8279">MENFEFLFKGLKVKDDNSHLQNSHKKSFGKGSRSCRACFTHTGLIRTYNLNLCRRCFREYAEDIGFRQLD</sequence>
<dbReference type="GO" id="GO:0002181">
    <property type="term" value="P:cytoplasmic translation"/>
    <property type="evidence" value="ECO:0007669"/>
    <property type="project" value="TreeGrafter"/>
</dbReference>
<keyword evidence="5" id="KW-0687">Ribonucleoprotein</keyword>
<keyword evidence="3" id="KW-0862">Zinc</keyword>
<protein>
    <recommendedName>
        <fullName evidence="8">40S ribosomal protein S29</fullName>
    </recommendedName>
</protein>
<dbReference type="HOGENOM" id="CLU_177289_2_0_1"/>
<dbReference type="Proteomes" id="UP000003163">
    <property type="component" value="Unassembled WGS sequence"/>
</dbReference>
<comment type="similarity">
    <text evidence="2">Belongs to the universal ribosomal protein uS14 family.</text>
</comment>
<comment type="cofactor">
    <cofactor evidence="1">
        <name>Zn(2+)</name>
        <dbReference type="ChEBI" id="CHEBI:29105"/>
    </cofactor>
</comment>
<dbReference type="Gene3D" id="4.10.830.10">
    <property type="entry name" value="30s Ribosomal Protein S14, Chain N"/>
    <property type="match status" value="1"/>
</dbReference>
<dbReference type="AlphaFoldDB" id="J9D2F6"/>
<reference evidence="7" key="2">
    <citation type="submission" date="2015-07" db="EMBL/GenBank/DDBJ databases">
        <title>Contrasting host-pathogen interactions and genome evolution in two generalist and specialist microsporidian pathogens of mosquitoes.</title>
        <authorList>
            <consortium name="The Broad Institute Genomics Platform"/>
            <consortium name="The Broad Institute Genome Sequencing Center for Infectious Disease"/>
            <person name="Cuomo C.A."/>
            <person name="Sanscrainte N.D."/>
            <person name="Goldberg J.M."/>
            <person name="Heiman D."/>
            <person name="Young S."/>
            <person name="Zeng Q."/>
            <person name="Becnel J.J."/>
            <person name="Birren B.W."/>
        </authorList>
    </citation>
    <scope>NUCLEOTIDE SEQUENCE [LARGE SCALE GENOMIC DNA]</scope>
    <source>
        <strain evidence="7">USNM 41457</strain>
    </source>
</reference>
<dbReference type="STRING" id="1003232.J9D2F6"/>
<evidence type="ECO:0000256" key="2">
    <source>
        <dbReference type="ARBA" id="ARBA00009083"/>
    </source>
</evidence>
<dbReference type="InterPro" id="IPR043140">
    <property type="entry name" value="Ribosomal_uS14_sf"/>
</dbReference>